<feature type="domain" description="LysM" evidence="2">
    <location>
        <begin position="442"/>
        <end position="486"/>
    </location>
</feature>
<keyword evidence="4" id="KW-1185">Reference proteome</keyword>
<evidence type="ECO:0000313" key="3">
    <source>
        <dbReference type="EMBL" id="GGZ40216.1"/>
    </source>
</evidence>
<evidence type="ECO:0000259" key="2">
    <source>
        <dbReference type="PROSITE" id="PS51782"/>
    </source>
</evidence>
<feature type="domain" description="LysM" evidence="2">
    <location>
        <begin position="353"/>
        <end position="397"/>
    </location>
</feature>
<dbReference type="Pfam" id="PF01476">
    <property type="entry name" value="LysM"/>
    <property type="match status" value="2"/>
</dbReference>
<dbReference type="PANTHER" id="PTHR33734">
    <property type="entry name" value="LYSM DOMAIN-CONTAINING GPI-ANCHORED PROTEIN 2"/>
    <property type="match status" value="1"/>
</dbReference>
<dbReference type="InterPro" id="IPR023346">
    <property type="entry name" value="Lysozyme-like_dom_sf"/>
</dbReference>
<dbReference type="CDD" id="cd00118">
    <property type="entry name" value="LysM"/>
    <property type="match status" value="2"/>
</dbReference>
<protein>
    <recommendedName>
        <fullName evidence="2">LysM domain-containing protein</fullName>
    </recommendedName>
</protein>
<sequence>MPSTIYFADLTLQLNAQAQKDIQLDVDALYRNPEYFQVKLDRVNLYMPIIERVLEESGAPSDLKYLVIQESGLIPDAVSTSNAVGFWQFKRETAHEVFMQVDHHIDERKNIVSSTQGAAAYLGKHNSYLDNWLCATVSYQMGLGGAQRYFGSQYKGHKTMKITASTHWYFKKFLAHKIAFESQLGKSNYSTHLAEISVQGPTDLRELAKNLGVSETHLEEYNKWVLKRKIPEGKTYSLTYLASGAPDWSPSVASNTAPQPGPVKVSTPSPPITSSGYPKVSGSQTAPFEKNQIKINGIKGIIAAATTSQEDFAERIGIGDGKLRRVNDLPKNVSIQKGKLYYTKRKKSKGPVPYHVVHSGETLWAISQMYGIRLHSLKAKNRLYKDEDLKQGMVLNLQDYRGKNESIAYQNTSAPTRPSSTQPSNNPRPTTPSSTPANTSQRMHTVSKGETLYSISKKYSVSVNDIIEWNRLKNASMIQVGQQLIIKKP</sequence>
<dbReference type="SUPFAM" id="SSF53955">
    <property type="entry name" value="Lysozyme-like"/>
    <property type="match status" value="1"/>
</dbReference>
<gene>
    <name evidence="3" type="ORF">GCM10007049_37050</name>
</gene>
<dbReference type="PANTHER" id="PTHR33734:SF22">
    <property type="entry name" value="MEMBRANE-BOUND LYTIC MUREIN TRANSGLYCOSYLASE D"/>
    <property type="match status" value="1"/>
</dbReference>
<feature type="compositionally biased region" description="Polar residues" evidence="1">
    <location>
        <begin position="272"/>
        <end position="284"/>
    </location>
</feature>
<feature type="region of interest" description="Disordered" evidence="1">
    <location>
        <begin position="249"/>
        <end position="284"/>
    </location>
</feature>
<organism evidence="3 4">
    <name type="scientific">Echinicola pacifica</name>
    <dbReference type="NCBI Taxonomy" id="346377"/>
    <lineage>
        <taxon>Bacteria</taxon>
        <taxon>Pseudomonadati</taxon>
        <taxon>Bacteroidota</taxon>
        <taxon>Cytophagia</taxon>
        <taxon>Cytophagales</taxon>
        <taxon>Cyclobacteriaceae</taxon>
        <taxon>Echinicola</taxon>
    </lineage>
</organism>
<feature type="compositionally biased region" description="Low complexity" evidence="1">
    <location>
        <begin position="415"/>
        <end position="441"/>
    </location>
</feature>
<dbReference type="Gene3D" id="1.10.530.10">
    <property type="match status" value="1"/>
</dbReference>
<dbReference type="Gene3D" id="3.10.350.10">
    <property type="entry name" value="LysM domain"/>
    <property type="match status" value="2"/>
</dbReference>
<name>A0A918QAX6_9BACT</name>
<dbReference type="GO" id="GO:0008932">
    <property type="term" value="F:lytic endotransglycosylase activity"/>
    <property type="evidence" value="ECO:0007669"/>
    <property type="project" value="TreeGrafter"/>
</dbReference>
<dbReference type="InterPro" id="IPR008258">
    <property type="entry name" value="Transglycosylase_SLT_dom_1"/>
</dbReference>
<feature type="region of interest" description="Disordered" evidence="1">
    <location>
        <begin position="410"/>
        <end position="448"/>
    </location>
</feature>
<dbReference type="PROSITE" id="PS51782">
    <property type="entry name" value="LYSM"/>
    <property type="match status" value="2"/>
</dbReference>
<dbReference type="EMBL" id="BMWX01000009">
    <property type="protein sequence ID" value="GGZ40216.1"/>
    <property type="molecule type" value="Genomic_DNA"/>
</dbReference>
<evidence type="ECO:0000313" key="4">
    <source>
        <dbReference type="Proteomes" id="UP000619457"/>
    </source>
</evidence>
<dbReference type="AlphaFoldDB" id="A0A918QAX6"/>
<dbReference type="CDD" id="cd16894">
    <property type="entry name" value="MltD-like"/>
    <property type="match status" value="1"/>
</dbReference>
<dbReference type="InterPro" id="IPR036779">
    <property type="entry name" value="LysM_dom_sf"/>
</dbReference>
<proteinExistence type="predicted"/>
<dbReference type="SMART" id="SM00257">
    <property type="entry name" value="LysM"/>
    <property type="match status" value="2"/>
</dbReference>
<dbReference type="InterPro" id="IPR018392">
    <property type="entry name" value="LysM"/>
</dbReference>
<evidence type="ECO:0000256" key="1">
    <source>
        <dbReference type="SAM" id="MobiDB-lite"/>
    </source>
</evidence>
<reference evidence="3" key="1">
    <citation type="journal article" date="2014" name="Int. J. Syst. Evol. Microbiol.">
        <title>Complete genome sequence of Corynebacterium casei LMG S-19264T (=DSM 44701T), isolated from a smear-ripened cheese.</title>
        <authorList>
            <consortium name="US DOE Joint Genome Institute (JGI-PGF)"/>
            <person name="Walter F."/>
            <person name="Albersmeier A."/>
            <person name="Kalinowski J."/>
            <person name="Ruckert C."/>
        </authorList>
    </citation>
    <scope>NUCLEOTIDE SEQUENCE</scope>
    <source>
        <strain evidence="3">KCTC 12368</strain>
    </source>
</reference>
<comment type="caution">
    <text evidence="3">The sequence shown here is derived from an EMBL/GenBank/DDBJ whole genome shotgun (WGS) entry which is preliminary data.</text>
</comment>
<accession>A0A918QAX6</accession>
<dbReference type="Pfam" id="PF01464">
    <property type="entry name" value="SLT"/>
    <property type="match status" value="1"/>
</dbReference>
<dbReference type="SUPFAM" id="SSF54106">
    <property type="entry name" value="LysM domain"/>
    <property type="match status" value="2"/>
</dbReference>
<dbReference type="Proteomes" id="UP000619457">
    <property type="component" value="Unassembled WGS sequence"/>
</dbReference>
<reference evidence="3" key="2">
    <citation type="submission" date="2020-09" db="EMBL/GenBank/DDBJ databases">
        <authorList>
            <person name="Sun Q."/>
            <person name="Kim S."/>
        </authorList>
    </citation>
    <scope>NUCLEOTIDE SEQUENCE</scope>
    <source>
        <strain evidence="3">KCTC 12368</strain>
    </source>
</reference>